<evidence type="ECO:0000313" key="13">
    <source>
        <dbReference type="Proteomes" id="UP000034783"/>
    </source>
</evidence>
<dbReference type="Pfam" id="PF08529">
    <property type="entry name" value="NusA_N"/>
    <property type="match status" value="2"/>
</dbReference>
<protein>
    <recommendedName>
        <fullName evidence="7">Transcription termination/antitermination protein NusA</fullName>
    </recommendedName>
</protein>
<dbReference type="GO" id="GO:0006353">
    <property type="term" value="P:DNA-templated transcription termination"/>
    <property type="evidence" value="ECO:0007669"/>
    <property type="project" value="UniProtKB-UniRule"/>
</dbReference>
<dbReference type="InterPro" id="IPR013735">
    <property type="entry name" value="TF_NusA_N"/>
</dbReference>
<dbReference type="PATRIC" id="fig|1619116.3.peg.104"/>
<feature type="compositionally biased region" description="Low complexity" evidence="8">
    <location>
        <begin position="376"/>
        <end position="401"/>
    </location>
</feature>
<organism evidence="12 13">
    <name type="scientific">candidate division WWE3 bacterium GW2011_GWB1_44_4</name>
    <dbReference type="NCBI Taxonomy" id="1619116"/>
    <lineage>
        <taxon>Bacteria</taxon>
        <taxon>Katanobacteria</taxon>
    </lineage>
</organism>
<evidence type="ECO:0000256" key="7">
    <source>
        <dbReference type="HAMAP-Rule" id="MF_00945"/>
    </source>
</evidence>
<feature type="domain" description="Transcription factor NusA N-terminal" evidence="9">
    <location>
        <begin position="89"/>
        <end position="113"/>
    </location>
</feature>
<dbReference type="GO" id="GO:0031564">
    <property type="term" value="P:transcription antitermination"/>
    <property type="evidence" value="ECO:0007669"/>
    <property type="project" value="UniProtKB-UniRule"/>
</dbReference>
<evidence type="ECO:0000256" key="5">
    <source>
        <dbReference type="ARBA" id="ARBA00023015"/>
    </source>
</evidence>
<dbReference type="Pfam" id="PF13184">
    <property type="entry name" value="KH_NusA_1st"/>
    <property type="match status" value="1"/>
</dbReference>
<dbReference type="Pfam" id="PF26594">
    <property type="entry name" value="KH_NusA_2nd"/>
    <property type="match status" value="1"/>
</dbReference>
<dbReference type="InterPro" id="IPR036555">
    <property type="entry name" value="NusA_N_sf"/>
</dbReference>
<reference evidence="12 13" key="1">
    <citation type="journal article" date="2015" name="Nature">
        <title>rRNA introns, odd ribosomes, and small enigmatic genomes across a large radiation of phyla.</title>
        <authorList>
            <person name="Brown C.T."/>
            <person name="Hug L.A."/>
            <person name="Thomas B.C."/>
            <person name="Sharon I."/>
            <person name="Castelle C.J."/>
            <person name="Singh A."/>
            <person name="Wilkins M.J."/>
            <person name="Williams K.H."/>
            <person name="Banfield J.F."/>
        </authorList>
    </citation>
    <scope>NUCLEOTIDE SEQUENCE [LARGE SCALE GENOMIC DNA]</scope>
</reference>
<dbReference type="CDD" id="cd02134">
    <property type="entry name" value="KH-II_NusA_rpt1"/>
    <property type="match status" value="1"/>
</dbReference>
<evidence type="ECO:0000256" key="8">
    <source>
        <dbReference type="SAM" id="MobiDB-lite"/>
    </source>
</evidence>
<accession>A0A0G1JF53</accession>
<dbReference type="InterPro" id="IPR010213">
    <property type="entry name" value="TF_NusA"/>
</dbReference>
<comment type="subcellular location">
    <subcellularLocation>
        <location evidence="7">Cytoplasm</location>
    </subcellularLocation>
</comment>
<feature type="compositionally biased region" description="Basic and acidic residues" evidence="8">
    <location>
        <begin position="337"/>
        <end position="346"/>
    </location>
</feature>
<gene>
    <name evidence="7" type="primary">nusA</name>
    <name evidence="12" type="ORF">UW65_C0006G0006</name>
</gene>
<dbReference type="Gene3D" id="3.30.300.20">
    <property type="match status" value="2"/>
</dbReference>
<evidence type="ECO:0000256" key="1">
    <source>
        <dbReference type="ARBA" id="ARBA00022472"/>
    </source>
</evidence>
<feature type="region of interest" description="Disordered" evidence="8">
    <location>
        <begin position="337"/>
        <end position="356"/>
    </location>
</feature>
<dbReference type="SUPFAM" id="SSF50249">
    <property type="entry name" value="Nucleic acid-binding proteins"/>
    <property type="match status" value="1"/>
</dbReference>
<comment type="subunit">
    <text evidence="7">Monomer. Binds directly to the core enzyme of the DNA-dependent RNA polymerase and to nascent RNA.</text>
</comment>
<keyword evidence="4 7" id="KW-0694">RNA-binding</keyword>
<dbReference type="Gene3D" id="2.40.50.140">
    <property type="entry name" value="Nucleic acid-binding proteins"/>
    <property type="match status" value="1"/>
</dbReference>
<name>A0A0G1JF53_UNCKA</name>
<dbReference type="EMBL" id="LCJD01000006">
    <property type="protein sequence ID" value="KKT69983.1"/>
    <property type="molecule type" value="Genomic_DNA"/>
</dbReference>
<dbReference type="GO" id="GO:0003700">
    <property type="term" value="F:DNA-binding transcription factor activity"/>
    <property type="evidence" value="ECO:0007669"/>
    <property type="project" value="InterPro"/>
</dbReference>
<proteinExistence type="inferred from homology"/>
<dbReference type="FunFam" id="3.30.300.20:FF:000005">
    <property type="entry name" value="Transcription termination/antitermination protein NusA"/>
    <property type="match status" value="1"/>
</dbReference>
<dbReference type="InterPro" id="IPR058582">
    <property type="entry name" value="KH_NusA_2nd"/>
</dbReference>
<feature type="region of interest" description="Disordered" evidence="8">
    <location>
        <begin position="366"/>
        <end position="401"/>
    </location>
</feature>
<feature type="domain" description="Transcription factor NusA N-terminal" evidence="9">
    <location>
        <begin position="17"/>
        <end position="82"/>
    </location>
</feature>
<dbReference type="InterPro" id="IPR025249">
    <property type="entry name" value="TF_NusA_KH_1st"/>
</dbReference>
<dbReference type="GO" id="GO:0003723">
    <property type="term" value="F:RNA binding"/>
    <property type="evidence" value="ECO:0007669"/>
    <property type="project" value="UniProtKB-UniRule"/>
</dbReference>
<dbReference type="Proteomes" id="UP000034783">
    <property type="component" value="Unassembled WGS sequence"/>
</dbReference>
<dbReference type="HAMAP" id="MF_00945_B">
    <property type="entry name" value="NusA_B"/>
    <property type="match status" value="1"/>
</dbReference>
<dbReference type="SUPFAM" id="SSF69705">
    <property type="entry name" value="Transcription factor NusA, N-terminal domain"/>
    <property type="match status" value="1"/>
</dbReference>
<dbReference type="AlphaFoldDB" id="A0A0G1JF53"/>
<evidence type="ECO:0000313" key="12">
    <source>
        <dbReference type="EMBL" id="KKT69983.1"/>
    </source>
</evidence>
<keyword evidence="1 7" id="KW-0806">Transcription termination</keyword>
<evidence type="ECO:0000256" key="6">
    <source>
        <dbReference type="ARBA" id="ARBA00023163"/>
    </source>
</evidence>
<evidence type="ECO:0000259" key="11">
    <source>
        <dbReference type="Pfam" id="PF26594"/>
    </source>
</evidence>
<dbReference type="CDD" id="cd04455">
    <property type="entry name" value="S1_NusA"/>
    <property type="match status" value="1"/>
</dbReference>
<evidence type="ECO:0000259" key="10">
    <source>
        <dbReference type="Pfam" id="PF13184"/>
    </source>
</evidence>
<dbReference type="SUPFAM" id="SSF54814">
    <property type="entry name" value="Prokaryotic type KH domain (KH-domain type II)"/>
    <property type="match status" value="2"/>
</dbReference>
<evidence type="ECO:0000256" key="3">
    <source>
        <dbReference type="ARBA" id="ARBA00022814"/>
    </source>
</evidence>
<dbReference type="PANTHER" id="PTHR22648">
    <property type="entry name" value="TRANSCRIPTION TERMINATION FACTOR NUSA"/>
    <property type="match status" value="1"/>
</dbReference>
<comment type="similarity">
    <text evidence="7">Belongs to the NusA family.</text>
</comment>
<dbReference type="InterPro" id="IPR030842">
    <property type="entry name" value="TF_NusA_bacterial"/>
</dbReference>
<dbReference type="CDD" id="cd22529">
    <property type="entry name" value="KH-II_NusA_rpt2"/>
    <property type="match status" value="1"/>
</dbReference>
<dbReference type="InterPro" id="IPR015946">
    <property type="entry name" value="KH_dom-like_a/b"/>
</dbReference>
<evidence type="ECO:0000256" key="2">
    <source>
        <dbReference type="ARBA" id="ARBA00022490"/>
    </source>
</evidence>
<evidence type="ECO:0000259" key="9">
    <source>
        <dbReference type="Pfam" id="PF08529"/>
    </source>
</evidence>
<keyword evidence="2 7" id="KW-0963">Cytoplasm</keyword>
<keyword evidence="5 7" id="KW-0805">Transcription regulation</keyword>
<dbReference type="NCBIfam" id="TIGR01953">
    <property type="entry name" value="NusA"/>
    <property type="match status" value="1"/>
</dbReference>
<dbReference type="InterPro" id="IPR012340">
    <property type="entry name" value="NA-bd_OB-fold"/>
</dbReference>
<keyword evidence="6 7" id="KW-0804">Transcription</keyword>
<dbReference type="Gene3D" id="3.30.1480.10">
    <property type="entry name" value="NusA, N-terminal domain"/>
    <property type="match status" value="1"/>
</dbReference>
<comment type="caution">
    <text evidence="12">The sequence shown here is derived from an EMBL/GenBank/DDBJ whole genome shotgun (WGS) entry which is preliminary data.</text>
</comment>
<comment type="function">
    <text evidence="7">Participates in both transcription termination and antitermination.</text>
</comment>
<dbReference type="InterPro" id="IPR009019">
    <property type="entry name" value="KH_sf_prok-type"/>
</dbReference>
<dbReference type="PANTHER" id="PTHR22648:SF0">
    <property type="entry name" value="TRANSCRIPTION TERMINATION_ANTITERMINATION PROTEIN NUSA"/>
    <property type="match status" value="1"/>
</dbReference>
<feature type="domain" description="Transcription factor NusA first KH" evidence="10">
    <location>
        <begin position="187"/>
        <end position="264"/>
    </location>
</feature>
<dbReference type="FunFam" id="3.30.300.20:FF:000002">
    <property type="entry name" value="Transcription termination/antitermination protein NusA"/>
    <property type="match status" value="1"/>
</dbReference>
<evidence type="ECO:0000256" key="4">
    <source>
        <dbReference type="ARBA" id="ARBA00022884"/>
    </source>
</evidence>
<feature type="domain" description="NusA-like second KH" evidence="11">
    <location>
        <begin position="268"/>
        <end position="329"/>
    </location>
</feature>
<dbReference type="GO" id="GO:0005829">
    <property type="term" value="C:cytosol"/>
    <property type="evidence" value="ECO:0007669"/>
    <property type="project" value="TreeGrafter"/>
</dbReference>
<keyword evidence="3 7" id="KW-0889">Transcription antitermination</keyword>
<sequence length="401" mass="43675">MTTYANSAKLAIMAITEFKSALNQVATERGISAESVLDSIKTALVSAYKKDYQEQNNQPFPEDIEITAELNPETGEAKVLQGDKDVTPAGFGRIAAQTAKQVILQKIRETEKDVILKEFREKIGTIMTGLIFKAEGSVLVFDLGKAHGIMPPSEKVEGEDYRMNMKAKVLIKDIREGPKGTEIIVSRSDPKFISRLFESEVPEIASGTVVIEAIAREAGARTKLAVWSKDDKVDPIGSCVGQKGVRVQAVIAELNGEKVDIIPYSPLIEKYIAAALSPAKVADVQIANPDIKEAVVSVPEDQLSLAIGKEGQNVRLAFKLTKWKIDIKGAPSIFGETKEEKDKKAEQNSARKKSVGIWDKDIKERRAIQEKSLEETPPAAIDTPAADPQTTGTATDTDTNN</sequence>